<dbReference type="GO" id="GO:0005524">
    <property type="term" value="F:ATP binding"/>
    <property type="evidence" value="ECO:0007669"/>
    <property type="project" value="UniProtKB-KW"/>
</dbReference>
<dbReference type="eggNOG" id="COG0524">
    <property type="taxonomic scope" value="Bacteria"/>
</dbReference>
<dbReference type="PANTHER" id="PTHR43085:SF1">
    <property type="entry name" value="PSEUDOURIDINE KINASE-RELATED"/>
    <property type="match status" value="1"/>
</dbReference>
<dbReference type="STRING" id="111780.Sta7437_3474"/>
<dbReference type="PANTHER" id="PTHR43085">
    <property type="entry name" value="HEXOKINASE FAMILY MEMBER"/>
    <property type="match status" value="1"/>
</dbReference>
<dbReference type="Gene3D" id="3.40.1190.20">
    <property type="match status" value="1"/>
</dbReference>
<reference evidence="8" key="1">
    <citation type="journal article" date="2013" name="Proc. Natl. Acad. Sci. U.S.A.">
        <title>Improving the coverage of the cyanobacterial phylum using diversity-driven genome sequencing.</title>
        <authorList>
            <person name="Shih P.M."/>
            <person name="Wu D."/>
            <person name="Latifi A."/>
            <person name="Axen S.D."/>
            <person name="Fewer D.P."/>
            <person name="Talla E."/>
            <person name="Calteau A."/>
            <person name="Cai F."/>
            <person name="Tandeau de Marsac N."/>
            <person name="Rippka R."/>
            <person name="Herdman M."/>
            <person name="Sivonen K."/>
            <person name="Coursin T."/>
            <person name="Laurent T."/>
            <person name="Goodwin L."/>
            <person name="Nolan M."/>
            <person name="Davenport K.W."/>
            <person name="Han C.S."/>
            <person name="Rubin E.M."/>
            <person name="Eisen J.A."/>
            <person name="Woyke T."/>
            <person name="Gugger M."/>
            <person name="Kerfeld C.A."/>
        </authorList>
    </citation>
    <scope>NUCLEOTIDE SEQUENCE [LARGE SCALE GENOMIC DNA]</scope>
    <source>
        <strain evidence="8">ATCC 29371 / PCC 7437</strain>
    </source>
</reference>
<dbReference type="EC" id="2.7.1.4" evidence="7"/>
<dbReference type="PROSITE" id="PS00583">
    <property type="entry name" value="PFKB_KINASES_1"/>
    <property type="match status" value="1"/>
</dbReference>
<keyword evidence="8" id="KW-1185">Reference proteome</keyword>
<dbReference type="InterPro" id="IPR002173">
    <property type="entry name" value="Carboh/pur_kinase_PfkB_CS"/>
</dbReference>
<keyword evidence="2 7" id="KW-0808">Transferase</keyword>
<organism evidence="7 8">
    <name type="scientific">Stanieria cyanosphaera (strain ATCC 29371 / PCC 7437)</name>
    <dbReference type="NCBI Taxonomy" id="111780"/>
    <lineage>
        <taxon>Bacteria</taxon>
        <taxon>Bacillati</taxon>
        <taxon>Cyanobacteriota</taxon>
        <taxon>Cyanophyceae</taxon>
        <taxon>Pleurocapsales</taxon>
        <taxon>Dermocarpellaceae</taxon>
        <taxon>Stanieria</taxon>
    </lineage>
</organism>
<dbReference type="PATRIC" id="fig|111780.3.peg.3601"/>
<sequence length="330" mass="35841">MTNHRHTRVICLGEILFDCLADQIGLSLPEVTSWTAYPGGAPANVACALVKLGIPAAFIGCVGKDSAGEELIQLLDAVGVNRTGVQRHETEPTRQVYVLRSTTGDRQFAGFGDNPVDGFADAYLQADELPIELFVEAEYLVIGTLELAYPETRVAVFRALELADQYHLKIVLDVNWRPMFWEDETEALPLIQQLWQYVDFVKLAEEEAQWLFQTTDAAAIAHKLNSVEGVLVSGGDAQVSYCLSDNAGRVTPFSVEVIDTTGAGDAFLAGFIAQLCQHKLSSLSEPEIAREIVTYACAVGGLTTTKPGAIAAQPTTMEVEAFLQKQKNSS</sequence>
<protein>
    <submittedName>
        <fullName evidence="7">Fructokinase</fullName>
        <ecNumber evidence="7">2.7.1.4</ecNumber>
    </submittedName>
</protein>
<evidence type="ECO:0000313" key="8">
    <source>
        <dbReference type="Proteomes" id="UP000010473"/>
    </source>
</evidence>
<evidence type="ECO:0000256" key="2">
    <source>
        <dbReference type="ARBA" id="ARBA00022679"/>
    </source>
</evidence>
<dbReference type="KEGG" id="scs:Sta7437_3474"/>
<keyword evidence="3" id="KW-0547">Nucleotide-binding</keyword>
<comment type="similarity">
    <text evidence="1">Belongs to the carbohydrate kinase PfkB family.</text>
</comment>
<proteinExistence type="inferred from homology"/>
<dbReference type="InterPro" id="IPR029056">
    <property type="entry name" value="Ribokinase-like"/>
</dbReference>
<gene>
    <name evidence="7" type="ordered locus">Sta7437_3474</name>
</gene>
<dbReference type="EMBL" id="CP003653">
    <property type="protein sequence ID" value="AFZ36975.1"/>
    <property type="molecule type" value="Genomic_DNA"/>
</dbReference>
<dbReference type="SUPFAM" id="SSF53613">
    <property type="entry name" value="Ribokinase-like"/>
    <property type="match status" value="1"/>
</dbReference>
<dbReference type="CDD" id="cd01167">
    <property type="entry name" value="bac_FRK"/>
    <property type="match status" value="1"/>
</dbReference>
<keyword evidence="5" id="KW-0067">ATP-binding</keyword>
<dbReference type="InterPro" id="IPR011611">
    <property type="entry name" value="PfkB_dom"/>
</dbReference>
<dbReference type="GO" id="GO:0008865">
    <property type="term" value="F:fructokinase activity"/>
    <property type="evidence" value="ECO:0007669"/>
    <property type="project" value="UniProtKB-EC"/>
</dbReference>
<evidence type="ECO:0000256" key="5">
    <source>
        <dbReference type="ARBA" id="ARBA00022840"/>
    </source>
</evidence>
<feature type="domain" description="Carbohydrate kinase PfkB" evidence="6">
    <location>
        <begin position="7"/>
        <end position="315"/>
    </location>
</feature>
<dbReference type="InterPro" id="IPR050306">
    <property type="entry name" value="PfkB_Carbo_kinase"/>
</dbReference>
<dbReference type="HOGENOM" id="CLU_027634_6_1_3"/>
<accession>K9XWK7</accession>
<dbReference type="RefSeq" id="WP_015194637.1">
    <property type="nucleotide sequence ID" value="NC_019748.1"/>
</dbReference>
<evidence type="ECO:0000259" key="6">
    <source>
        <dbReference type="Pfam" id="PF00294"/>
    </source>
</evidence>
<dbReference type="Proteomes" id="UP000010473">
    <property type="component" value="Chromosome"/>
</dbReference>
<name>K9XWK7_STAC7</name>
<dbReference type="PROSITE" id="PS00584">
    <property type="entry name" value="PFKB_KINASES_2"/>
    <property type="match status" value="1"/>
</dbReference>
<evidence type="ECO:0000313" key="7">
    <source>
        <dbReference type="EMBL" id="AFZ36975.1"/>
    </source>
</evidence>
<dbReference type="Pfam" id="PF00294">
    <property type="entry name" value="PfkB"/>
    <property type="match status" value="1"/>
</dbReference>
<dbReference type="OrthoDB" id="9813569at2"/>
<evidence type="ECO:0000256" key="1">
    <source>
        <dbReference type="ARBA" id="ARBA00010688"/>
    </source>
</evidence>
<dbReference type="AlphaFoldDB" id="K9XWK7"/>
<keyword evidence="4" id="KW-0418">Kinase</keyword>
<evidence type="ECO:0000256" key="3">
    <source>
        <dbReference type="ARBA" id="ARBA00022741"/>
    </source>
</evidence>
<evidence type="ECO:0000256" key="4">
    <source>
        <dbReference type="ARBA" id="ARBA00022777"/>
    </source>
</evidence>